<dbReference type="AlphaFoldDB" id="A0A8H6MBN4"/>
<accession>A0A8H6MBN4</accession>
<evidence type="ECO:0000256" key="1">
    <source>
        <dbReference type="SAM" id="MobiDB-lite"/>
    </source>
</evidence>
<evidence type="ECO:0000313" key="3">
    <source>
        <dbReference type="Proteomes" id="UP000521943"/>
    </source>
</evidence>
<name>A0A8H6MBN4_9AGAR</name>
<keyword evidence="3" id="KW-1185">Reference proteome</keyword>
<dbReference type="Proteomes" id="UP000521943">
    <property type="component" value="Unassembled WGS sequence"/>
</dbReference>
<protein>
    <submittedName>
        <fullName evidence="2">Uncharacterized protein</fullName>
    </submittedName>
</protein>
<comment type="caution">
    <text evidence="2">The sequence shown here is derived from an EMBL/GenBank/DDBJ whole genome shotgun (WGS) entry which is preliminary data.</text>
</comment>
<organism evidence="2 3">
    <name type="scientific">Ephemerocybe angulata</name>
    <dbReference type="NCBI Taxonomy" id="980116"/>
    <lineage>
        <taxon>Eukaryota</taxon>
        <taxon>Fungi</taxon>
        <taxon>Dikarya</taxon>
        <taxon>Basidiomycota</taxon>
        <taxon>Agaricomycotina</taxon>
        <taxon>Agaricomycetes</taxon>
        <taxon>Agaricomycetidae</taxon>
        <taxon>Agaricales</taxon>
        <taxon>Agaricineae</taxon>
        <taxon>Psathyrellaceae</taxon>
        <taxon>Ephemerocybe</taxon>
    </lineage>
</organism>
<sequence>MFYKAPRLVHGSSKLNPNSKNLNAEKRASEDDSDWRSYVTPSEEDFFKVLRAFSESRQRVSLESTEGDFSVPRIDSWTDSGTPQNGKLEWTRTVIRHFPSSKKVDFAVDEPRKLQPLEHLESLVEAANSFRSGNRVRVDGSRLADSGRRWQVEERTNECTINPSRVVFFWDTVGNVHGTLISRAECCGDETIDVDLYDVYPPQYEPEQGDWYREMEFILAITCPA</sequence>
<gene>
    <name evidence="2" type="ORF">DFP72DRAFT_1060702</name>
</gene>
<evidence type="ECO:0000313" key="2">
    <source>
        <dbReference type="EMBL" id="KAF6762455.1"/>
    </source>
</evidence>
<dbReference type="EMBL" id="JACGCI010000007">
    <property type="protein sequence ID" value="KAF6762455.1"/>
    <property type="molecule type" value="Genomic_DNA"/>
</dbReference>
<proteinExistence type="predicted"/>
<feature type="region of interest" description="Disordered" evidence="1">
    <location>
        <begin position="12"/>
        <end position="36"/>
    </location>
</feature>
<reference evidence="2 3" key="1">
    <citation type="submission" date="2020-07" db="EMBL/GenBank/DDBJ databases">
        <title>Comparative genomics of pyrophilous fungi reveals a link between fire events and developmental genes.</title>
        <authorList>
            <consortium name="DOE Joint Genome Institute"/>
            <person name="Steindorff A.S."/>
            <person name="Carver A."/>
            <person name="Calhoun S."/>
            <person name="Stillman K."/>
            <person name="Liu H."/>
            <person name="Lipzen A."/>
            <person name="Pangilinan J."/>
            <person name="Labutti K."/>
            <person name="Bruns T.D."/>
            <person name="Grigoriev I.V."/>
        </authorList>
    </citation>
    <scope>NUCLEOTIDE SEQUENCE [LARGE SCALE GENOMIC DNA]</scope>
    <source>
        <strain evidence="2 3">CBS 144469</strain>
    </source>
</reference>
<feature type="compositionally biased region" description="Low complexity" evidence="1">
    <location>
        <begin position="12"/>
        <end position="22"/>
    </location>
</feature>